<dbReference type="Proteomes" id="UP000656813">
    <property type="component" value="Unassembled WGS sequence"/>
</dbReference>
<keyword evidence="3" id="KW-1185">Reference proteome</keyword>
<keyword evidence="1" id="KW-0812">Transmembrane</keyword>
<protein>
    <submittedName>
        <fullName evidence="2">Uncharacterized protein</fullName>
    </submittedName>
</protein>
<dbReference type="RefSeq" id="WP_188495079.1">
    <property type="nucleotide sequence ID" value="NZ_BMFV01000001.1"/>
</dbReference>
<feature type="transmembrane region" description="Helical" evidence="1">
    <location>
        <begin position="28"/>
        <end position="51"/>
    </location>
</feature>
<evidence type="ECO:0000313" key="2">
    <source>
        <dbReference type="EMBL" id="GGH73914.1"/>
    </source>
</evidence>
<evidence type="ECO:0000256" key="1">
    <source>
        <dbReference type="SAM" id="Phobius"/>
    </source>
</evidence>
<accession>A0A8J2ZSH0</accession>
<organism evidence="2 3">
    <name type="scientific">Pullulanibacillus pueri</name>
    <dbReference type="NCBI Taxonomy" id="1437324"/>
    <lineage>
        <taxon>Bacteria</taxon>
        <taxon>Bacillati</taxon>
        <taxon>Bacillota</taxon>
        <taxon>Bacilli</taxon>
        <taxon>Bacillales</taxon>
        <taxon>Sporolactobacillaceae</taxon>
        <taxon>Pullulanibacillus</taxon>
    </lineage>
</organism>
<name>A0A8J2ZSH0_9BACL</name>
<dbReference type="EMBL" id="BMFV01000001">
    <property type="protein sequence ID" value="GGH73914.1"/>
    <property type="molecule type" value="Genomic_DNA"/>
</dbReference>
<evidence type="ECO:0000313" key="3">
    <source>
        <dbReference type="Proteomes" id="UP000656813"/>
    </source>
</evidence>
<feature type="transmembrane region" description="Helical" evidence="1">
    <location>
        <begin position="124"/>
        <end position="145"/>
    </location>
</feature>
<feature type="transmembrane region" description="Helical" evidence="1">
    <location>
        <begin position="57"/>
        <end position="76"/>
    </location>
</feature>
<keyword evidence="1" id="KW-1133">Transmembrane helix</keyword>
<dbReference type="AlphaFoldDB" id="A0A8J2ZSH0"/>
<proteinExistence type="predicted"/>
<reference evidence="2" key="2">
    <citation type="submission" date="2020-09" db="EMBL/GenBank/DDBJ databases">
        <authorList>
            <person name="Sun Q."/>
            <person name="Zhou Y."/>
        </authorList>
    </citation>
    <scope>NUCLEOTIDE SEQUENCE</scope>
    <source>
        <strain evidence="2">CGMCC 1.12777</strain>
    </source>
</reference>
<keyword evidence="1" id="KW-0472">Membrane</keyword>
<sequence>MKKIERLLWSIAFPGFGQLLNHDYIKGIVFILLELLINTHGHFNMTIAYSFRGEIDLAFAEANIGWLMFYPCVYFYSMWDAYKNANEPVSTYTSLPFVFSAFCVTVGVMLAPMIQFPAFRPGPVFFPMLCVIPGVGIGLILKFILSQSFNKEES</sequence>
<reference evidence="2" key="1">
    <citation type="journal article" date="2014" name="Int. J. Syst. Evol. Microbiol.">
        <title>Complete genome sequence of Corynebacterium casei LMG S-19264T (=DSM 44701T), isolated from a smear-ripened cheese.</title>
        <authorList>
            <consortium name="US DOE Joint Genome Institute (JGI-PGF)"/>
            <person name="Walter F."/>
            <person name="Albersmeier A."/>
            <person name="Kalinowski J."/>
            <person name="Ruckert C."/>
        </authorList>
    </citation>
    <scope>NUCLEOTIDE SEQUENCE</scope>
    <source>
        <strain evidence="2">CGMCC 1.12777</strain>
    </source>
</reference>
<comment type="caution">
    <text evidence="2">The sequence shown here is derived from an EMBL/GenBank/DDBJ whole genome shotgun (WGS) entry which is preliminary data.</text>
</comment>
<feature type="transmembrane region" description="Helical" evidence="1">
    <location>
        <begin position="97"/>
        <end position="118"/>
    </location>
</feature>
<gene>
    <name evidence="2" type="ORF">GCM10007096_01620</name>
</gene>